<dbReference type="PANTHER" id="PTHR22840:SF12">
    <property type="entry name" value="WD REPEAT-CONTAINING PROTEIN 36"/>
    <property type="match status" value="1"/>
</dbReference>
<dbReference type="InterPro" id="IPR019775">
    <property type="entry name" value="WD40_repeat_CS"/>
</dbReference>
<dbReference type="PANTHER" id="PTHR22840">
    <property type="entry name" value="WD REPEAT-CONTAINING PROTEIN 36"/>
    <property type="match status" value="1"/>
</dbReference>
<dbReference type="PROSITE" id="PS50082">
    <property type="entry name" value="WD_REPEATS_2"/>
    <property type="match status" value="2"/>
</dbReference>
<dbReference type="Pfam" id="PF25168">
    <property type="entry name" value="Beta-prop_WDR36-Utp21_2nd"/>
    <property type="match status" value="1"/>
</dbReference>
<evidence type="ECO:0000256" key="2">
    <source>
        <dbReference type="ARBA" id="ARBA00022737"/>
    </source>
</evidence>
<dbReference type="SUPFAM" id="SSF50998">
    <property type="entry name" value="Quinoprotein alcohol dehydrogenase-like"/>
    <property type="match status" value="2"/>
</dbReference>
<feature type="region of interest" description="Disordered" evidence="4">
    <location>
        <begin position="1"/>
        <end position="27"/>
    </location>
</feature>
<evidence type="ECO:0000313" key="8">
    <source>
        <dbReference type="Proteomes" id="UP000663840"/>
    </source>
</evidence>
<organism evidence="7 8">
    <name type="scientific">Rhizoctonia solani</name>
    <dbReference type="NCBI Taxonomy" id="456999"/>
    <lineage>
        <taxon>Eukaryota</taxon>
        <taxon>Fungi</taxon>
        <taxon>Dikarya</taxon>
        <taxon>Basidiomycota</taxon>
        <taxon>Agaricomycotina</taxon>
        <taxon>Agaricomycetes</taxon>
        <taxon>Cantharellales</taxon>
        <taxon>Ceratobasidiaceae</taxon>
        <taxon>Rhizoctonia</taxon>
    </lineage>
</organism>
<feature type="repeat" description="WD" evidence="3">
    <location>
        <begin position="993"/>
        <end position="1036"/>
    </location>
</feature>
<dbReference type="GO" id="GO:0006364">
    <property type="term" value="P:rRNA processing"/>
    <property type="evidence" value="ECO:0007669"/>
    <property type="project" value="InterPro"/>
</dbReference>
<feature type="region of interest" description="Disordered" evidence="4">
    <location>
        <begin position="790"/>
        <end position="811"/>
    </location>
</feature>
<gene>
    <name evidence="7" type="ORF">RDB_LOCUS142817</name>
</gene>
<feature type="domain" description="WDR36/Utp21 C-terminal" evidence="5">
    <location>
        <begin position="732"/>
        <end position="919"/>
    </location>
</feature>
<evidence type="ECO:0000256" key="1">
    <source>
        <dbReference type="ARBA" id="ARBA00022574"/>
    </source>
</evidence>
<evidence type="ECO:0000259" key="5">
    <source>
        <dbReference type="Pfam" id="PF04192"/>
    </source>
</evidence>
<dbReference type="InterPro" id="IPR001680">
    <property type="entry name" value="WD40_rpt"/>
</dbReference>
<dbReference type="GO" id="GO:0032040">
    <property type="term" value="C:small-subunit processome"/>
    <property type="evidence" value="ECO:0007669"/>
    <property type="project" value="InterPro"/>
</dbReference>
<keyword evidence="1 3" id="KW-0853">WD repeat</keyword>
<evidence type="ECO:0000256" key="4">
    <source>
        <dbReference type="SAM" id="MobiDB-lite"/>
    </source>
</evidence>
<dbReference type="InterPro" id="IPR036322">
    <property type="entry name" value="WD40_repeat_dom_sf"/>
</dbReference>
<dbReference type="Gene3D" id="2.130.10.10">
    <property type="entry name" value="YVTN repeat-like/Quinoprotein amine dehydrogenase"/>
    <property type="match status" value="3"/>
</dbReference>
<keyword evidence="2" id="KW-0677">Repeat</keyword>
<dbReference type="GO" id="GO:0034388">
    <property type="term" value="C:Pwp2p-containing subcomplex of 90S preribosome"/>
    <property type="evidence" value="ECO:0007669"/>
    <property type="project" value="TreeGrafter"/>
</dbReference>
<dbReference type="InterPro" id="IPR007319">
    <property type="entry name" value="WDR36/Utp21_C"/>
</dbReference>
<dbReference type="InterPro" id="IPR011047">
    <property type="entry name" value="Quinoprotein_ADH-like_sf"/>
</dbReference>
<dbReference type="Pfam" id="PF04192">
    <property type="entry name" value="Utp21"/>
    <property type="match status" value="1"/>
</dbReference>
<evidence type="ECO:0008006" key="9">
    <source>
        <dbReference type="Google" id="ProtNLM"/>
    </source>
</evidence>
<feature type="domain" description="WDR36/Utp21 N-terminal" evidence="6">
    <location>
        <begin position="66"/>
        <end position="339"/>
    </location>
</feature>
<dbReference type="SUPFAM" id="SSF50978">
    <property type="entry name" value="WD40 repeat-like"/>
    <property type="match status" value="1"/>
</dbReference>
<reference evidence="7" key="1">
    <citation type="submission" date="2021-01" db="EMBL/GenBank/DDBJ databases">
        <authorList>
            <person name="Kaushik A."/>
        </authorList>
    </citation>
    <scope>NUCLEOTIDE SEQUENCE</scope>
    <source>
        <strain evidence="7">AG1-1A</strain>
    </source>
</reference>
<accession>A0A8H3CMR6</accession>
<dbReference type="Pfam" id="PF25171">
    <property type="entry name" value="Beta-prop_WDR36-Utp21_1st"/>
    <property type="match status" value="1"/>
</dbReference>
<dbReference type="PROSITE" id="PS50294">
    <property type="entry name" value="WD_REPEATS_REGION"/>
    <property type="match status" value="1"/>
</dbReference>
<dbReference type="PROSITE" id="PS00678">
    <property type="entry name" value="WD_REPEATS_1"/>
    <property type="match status" value="1"/>
</dbReference>
<dbReference type="Proteomes" id="UP000663840">
    <property type="component" value="Unassembled WGS sequence"/>
</dbReference>
<dbReference type="SMART" id="SM00320">
    <property type="entry name" value="WD40"/>
    <property type="match status" value="9"/>
</dbReference>
<proteinExistence type="predicted"/>
<dbReference type="InterPro" id="IPR059157">
    <property type="entry name" value="WDR36-Utp21_N"/>
</dbReference>
<evidence type="ECO:0000256" key="3">
    <source>
        <dbReference type="PROSITE-ProRule" id="PRU00221"/>
    </source>
</evidence>
<protein>
    <recommendedName>
        <fullName evidence="9">U3 small nucleolar RNA-associated protein 21 homolog</fullName>
    </recommendedName>
</protein>
<dbReference type="InterPro" id="IPR015943">
    <property type="entry name" value="WD40/YVTN_repeat-like_dom_sf"/>
</dbReference>
<dbReference type="Pfam" id="PF00400">
    <property type="entry name" value="WD40"/>
    <property type="match status" value="1"/>
</dbReference>
<comment type="caution">
    <text evidence="7">The sequence shown here is derived from an EMBL/GenBank/DDBJ whole genome shotgun (WGS) entry which is preliminary data.</text>
</comment>
<evidence type="ECO:0000259" key="6">
    <source>
        <dbReference type="Pfam" id="PF25171"/>
    </source>
</evidence>
<evidence type="ECO:0000313" key="7">
    <source>
        <dbReference type="EMBL" id="CAE6487287.1"/>
    </source>
</evidence>
<sequence length="1288" mass="140647">MAAATEAVIEPPRKKSRKTQKNNATPVRRPTLFAPFRALGIITNHVPFAMQARSYKGDSEGPKLVILTCLGKAWALWEGGRMGLILVSPDAPSNITAVALDENFVWALAGTYAIKYTRGKEIGRATNPLGTTLSSMLLFGSHLLCLSSDGAHAIVWDKNTFELQGKLSFTNGFTAAHMLHPATYLNKVLFASSDGSMQLWNIRTATCLHTFLATSLSTMTNGSPITALCQSPAVDVIGIGFASGECVLYDIRSDEKVMRVFMEGASVRAIAFRTDGHPTLATASATGHIAIWDLNAQGRLMHIVKGAHNSSVSAVQWIPGQPVMVTSGDDNSLKQWLFESPDEPPRLLKYRAGHHAPPHLIRYYGEDGKQILTASRDRSLRYTSVVRDSRSFELSQGSLEQKATSLAIPVSHLKLPAITAVAYSSTRSKDWEDVLTAHTGETFARTWSVREKKLGKWSMGGAEKAKGVSTKGKGVDVSLGAIKAVCVSACGNFGFIGTTQGVVQAYNMQSGLKRRTYTIGKGQTVTGIASDTLNKVLVASTLTGSIHFFDFHTTVKLDQVELPSTAVSIELQRDSGLLAVVCDDLIVRILDIETRKVVRELKGFGARVLDVGFSYDSRWLSVTSLDSTIRTFDIPTGRLIDAFKTPSVATSITWSPTGDFLASAHVDSVGVFLWTNKAQYSDVSLQTVTEDEFATLELPTMQGEDESEDLDLGELAELSLADTSKRSPGRTEQLEGELVTLTVLPRSKWQTLLNLEVIQARNKPTEAPRAPEKAPFFLPTVAGVDHKFDTSVEQTKKSKEESRRKQSGTVRIQTEFQRQMSKEEREGDYSALFALAQSMSPAALDLEIRSLSAIDDMELFMHALTQRLKSHRDFEAVETYLAVFLRIHSDILTEHDELRSAMEALDRVHKQESQRILELDSSQKFLSLTPIASFHVGATAIALDWSPEAVSPTSSDNWNIELGVACADGNMRILRKTPQSPPTGEIRVFGGGTTGHSARISSLAFSSAREGMHVASVGEDCNLLIWNLSKRIKTEEESDSSMDLGDNKQDVDQAPSAYPIAFSHPLQDVIAHDANARVLLVADSRGTVSLVDWAGAEADEDIPDGWSRQRVVELMDPRRVAEGITGVRTSGVPMNSSLGGGADWKPDDPNIIGATYGSRWMIWDLRRVQGGKPVAAGEGFLSGGHRFRWCPTDENLFAVSTTSPVPGAAIKVYHISFPGAPRTYQLFGRPHRVRDVDWLTELPTSSNAQAEELQTRVPSPPWLAVAVGRKVYFVNALEEAGAINEYAI</sequence>
<feature type="repeat" description="WD" evidence="3">
    <location>
        <begin position="305"/>
        <end position="336"/>
    </location>
</feature>
<dbReference type="EMBL" id="CAJMWR010004168">
    <property type="protein sequence ID" value="CAE6487287.1"/>
    <property type="molecule type" value="Genomic_DNA"/>
</dbReference>
<name>A0A8H3CMR6_9AGAM</name>
<feature type="compositionally biased region" description="Basic and acidic residues" evidence="4">
    <location>
        <begin position="790"/>
        <end position="804"/>
    </location>
</feature>